<organism evidence="2 3">
    <name type="scientific">Paragonimus heterotremus</name>
    <dbReference type="NCBI Taxonomy" id="100268"/>
    <lineage>
        <taxon>Eukaryota</taxon>
        <taxon>Metazoa</taxon>
        <taxon>Spiralia</taxon>
        <taxon>Lophotrochozoa</taxon>
        <taxon>Platyhelminthes</taxon>
        <taxon>Trematoda</taxon>
        <taxon>Digenea</taxon>
        <taxon>Plagiorchiida</taxon>
        <taxon>Troglotremata</taxon>
        <taxon>Troglotrematidae</taxon>
        <taxon>Paragonimus</taxon>
    </lineage>
</organism>
<dbReference type="AlphaFoldDB" id="A0A8J4T737"/>
<feature type="compositionally biased region" description="Polar residues" evidence="1">
    <location>
        <begin position="8"/>
        <end position="47"/>
    </location>
</feature>
<protein>
    <submittedName>
        <fullName evidence="2">Uncharacterized protein</fullName>
    </submittedName>
</protein>
<evidence type="ECO:0000313" key="3">
    <source>
        <dbReference type="Proteomes" id="UP000748531"/>
    </source>
</evidence>
<evidence type="ECO:0000313" key="2">
    <source>
        <dbReference type="EMBL" id="KAF5406160.1"/>
    </source>
</evidence>
<evidence type="ECO:0000256" key="1">
    <source>
        <dbReference type="SAM" id="MobiDB-lite"/>
    </source>
</evidence>
<sequence>MAGLSFSCPRSISQSSCAVRSDVSTDQSREGWSQVNTSTNPDESTGESGYETIERPTGPNTSDDETVNDWAKCSSNGLSKKRSRLSAWIVQILNSLNQFRQTWTTGNPTNKSSDYPQIPSKTHLDDHKCTHVEGKWLGEGVTALPEWDPCVMRNKKYSSGHSSYHKDHVPILNVRRGTFRIRQLRRKHESKRVCDQTDFGRLPTTDHVTQVMNVPPKIADPTRHLLTGDLDSVSLTSTSDIIDPIYSHVRDSLDELTQDEGYDNITLLTDEEVDRGIECEFCWKRNSLQSQHISAHPSAHIYYELDKLKTEGRGGSSFTPHQRLDQESSCSQWSIRPTNHTAREGYFDKPSVQEPAREQTRSVTPPELPARLYGQSTVNLVDRVSSIFYLLVKK</sequence>
<reference evidence="2" key="1">
    <citation type="submission" date="2019-05" db="EMBL/GenBank/DDBJ databases">
        <title>Annotation for the trematode Paragonimus heterotremus.</title>
        <authorList>
            <person name="Choi Y.-J."/>
        </authorList>
    </citation>
    <scope>NUCLEOTIDE SEQUENCE</scope>
    <source>
        <strain evidence="2">LC</strain>
    </source>
</reference>
<proteinExistence type="predicted"/>
<gene>
    <name evidence="2" type="ORF">PHET_00321</name>
</gene>
<dbReference type="Proteomes" id="UP000748531">
    <property type="component" value="Unassembled WGS sequence"/>
</dbReference>
<feature type="compositionally biased region" description="Polar residues" evidence="1">
    <location>
        <begin position="327"/>
        <end position="340"/>
    </location>
</feature>
<name>A0A8J4T737_9TREM</name>
<feature type="region of interest" description="Disordered" evidence="1">
    <location>
        <begin position="1"/>
        <end position="69"/>
    </location>
</feature>
<dbReference type="EMBL" id="LUCH01000080">
    <property type="protein sequence ID" value="KAF5406160.1"/>
    <property type="molecule type" value="Genomic_DNA"/>
</dbReference>
<accession>A0A8J4T737</accession>
<dbReference type="OrthoDB" id="6246888at2759"/>
<keyword evidence="3" id="KW-1185">Reference proteome</keyword>
<feature type="region of interest" description="Disordered" evidence="1">
    <location>
        <begin position="314"/>
        <end position="369"/>
    </location>
</feature>
<comment type="caution">
    <text evidence="2">The sequence shown here is derived from an EMBL/GenBank/DDBJ whole genome shotgun (WGS) entry which is preliminary data.</text>
</comment>